<proteinExistence type="predicted"/>
<name>A0A915J373_ROMCU</name>
<dbReference type="OMA" id="HLHAYEI"/>
<keyword evidence="1" id="KW-1185">Reference proteome</keyword>
<reference evidence="2" key="1">
    <citation type="submission" date="2022-11" db="UniProtKB">
        <authorList>
            <consortium name="WormBaseParasite"/>
        </authorList>
    </citation>
    <scope>IDENTIFICATION</scope>
</reference>
<evidence type="ECO:0000313" key="2">
    <source>
        <dbReference type="WBParaSite" id="nRc.2.0.1.t20574-RA"/>
    </source>
</evidence>
<dbReference type="WBParaSite" id="nRc.2.0.1.t20574-RA">
    <property type="protein sequence ID" value="nRc.2.0.1.t20574-RA"/>
    <property type="gene ID" value="nRc.2.0.1.g20574"/>
</dbReference>
<evidence type="ECO:0000313" key="1">
    <source>
        <dbReference type="Proteomes" id="UP000887565"/>
    </source>
</evidence>
<dbReference type="AlphaFoldDB" id="A0A915J373"/>
<organism evidence="1 2">
    <name type="scientific">Romanomermis culicivorax</name>
    <name type="common">Nematode worm</name>
    <dbReference type="NCBI Taxonomy" id="13658"/>
    <lineage>
        <taxon>Eukaryota</taxon>
        <taxon>Metazoa</taxon>
        <taxon>Ecdysozoa</taxon>
        <taxon>Nematoda</taxon>
        <taxon>Enoplea</taxon>
        <taxon>Dorylaimia</taxon>
        <taxon>Mermithida</taxon>
        <taxon>Mermithoidea</taxon>
        <taxon>Mermithidae</taxon>
        <taxon>Romanomermis</taxon>
    </lineage>
</organism>
<accession>A0A915J373</accession>
<dbReference type="Proteomes" id="UP000887565">
    <property type="component" value="Unplaced"/>
</dbReference>
<protein>
    <submittedName>
        <fullName evidence="2">Uncharacterized protein</fullName>
    </submittedName>
</protein>
<sequence>MRYNTYIGRRLRHGRQIPPFLIELWNVYQRSLNGQSCTNNDVEGWHRGFLATCGFFFPNIYKFVDCLKKQQHLHAYEIAQLTAGNLINRKNKKYKMISSHIQRIVQDFTNPALIDYVEFRTITNFSSGPIFLGTNCVGDELLGTNFPISGLGCLD</sequence>